<evidence type="ECO:0000313" key="15">
    <source>
        <dbReference type="Proteomes" id="UP001431532"/>
    </source>
</evidence>
<organism evidence="14 15">
    <name type="scientific">Peloplasma aerotolerans</name>
    <dbReference type="NCBI Taxonomy" id="3044389"/>
    <lineage>
        <taxon>Bacteria</taxon>
        <taxon>Bacillati</taxon>
        <taxon>Mycoplasmatota</taxon>
        <taxon>Mollicutes</taxon>
        <taxon>Acholeplasmatales</taxon>
        <taxon>Acholeplasmataceae</taxon>
        <taxon>Peloplasma</taxon>
    </lineage>
</organism>
<dbReference type="SUPFAM" id="SSF52343">
    <property type="entry name" value="Ferredoxin reductase-like, C-terminal NADP-linked domain"/>
    <property type="match status" value="1"/>
</dbReference>
<feature type="binding site" evidence="12">
    <location>
        <position position="205"/>
    </location>
    <ligand>
        <name>[2Fe-2S] cluster</name>
        <dbReference type="ChEBI" id="CHEBI:190135"/>
    </ligand>
</feature>
<dbReference type="RefSeq" id="WP_282838522.1">
    <property type="nucleotide sequence ID" value="NZ_JASCXW010000001.1"/>
</dbReference>
<dbReference type="Gene3D" id="2.10.240.10">
    <property type="entry name" value="Dihydroorotate dehydrogenase, electron transfer subunit"/>
    <property type="match status" value="1"/>
</dbReference>
<evidence type="ECO:0000256" key="11">
    <source>
        <dbReference type="PIRSR" id="PIRSR006816-1"/>
    </source>
</evidence>
<evidence type="ECO:0000256" key="3">
    <source>
        <dbReference type="ARBA" id="ARBA00022630"/>
    </source>
</evidence>
<feature type="domain" description="FAD-binding FR-type" evidence="13">
    <location>
        <begin position="1"/>
        <end position="93"/>
    </location>
</feature>
<comment type="caution">
    <text evidence="14">The sequence shown here is derived from an EMBL/GenBank/DDBJ whole genome shotgun (WGS) entry which is preliminary data.</text>
</comment>
<accession>A0AAW6U2K0</accession>
<comment type="cofactor">
    <cofactor evidence="10">
        <name>[2Fe-2S] cluster</name>
        <dbReference type="ChEBI" id="CHEBI:190135"/>
    </cofactor>
</comment>
<keyword evidence="3 11" id="KW-0285">Flavoprotein</keyword>
<dbReference type="GO" id="GO:0046872">
    <property type="term" value="F:metal ion binding"/>
    <property type="evidence" value="ECO:0007669"/>
    <property type="project" value="UniProtKB-KW"/>
</dbReference>
<evidence type="ECO:0000256" key="6">
    <source>
        <dbReference type="ARBA" id="ARBA00022827"/>
    </source>
</evidence>
<dbReference type="AlphaFoldDB" id="A0AAW6U2K0"/>
<evidence type="ECO:0000259" key="13">
    <source>
        <dbReference type="PROSITE" id="PS51384"/>
    </source>
</evidence>
<dbReference type="InterPro" id="IPR012165">
    <property type="entry name" value="Cyt_c3_hydrogenase_gsu"/>
</dbReference>
<gene>
    <name evidence="14" type="ORF">QJ521_00940</name>
</gene>
<evidence type="ECO:0000256" key="7">
    <source>
        <dbReference type="ARBA" id="ARBA00022982"/>
    </source>
</evidence>
<dbReference type="Gene3D" id="3.40.50.80">
    <property type="entry name" value="Nucleotide-binding domain of ferredoxin-NADP reductase (FNR) module"/>
    <property type="match status" value="1"/>
</dbReference>
<comment type="cofactor">
    <cofactor evidence="11">
        <name>FAD</name>
        <dbReference type="ChEBI" id="CHEBI:57692"/>
    </cofactor>
    <text evidence="11">Binds 1 FAD per subunit.</text>
</comment>
<sequence length="240" mass="26673">MANLIVKKNNQIAEKTYELTLKGANYHEPGQFINILIPDGKHFLRRPFSVADQCDDEIKIIYKVFGSGTKVLSSLKPNCEVDCLQELGHGFTHVTTQKVTLIGGGIGIPPLYYLAKELYAKGYSIDIVLGFNTINEIFYIKQFEEYGNVYVTTGDGSYGIKGTVMDCLETLDIHYYYAVGPTAMLKAIVKKYKNGQVSLEEYMGCGFGACMGCPIETKNGSQRVCKEGPVFPSEVLLWND</sequence>
<evidence type="ECO:0000256" key="5">
    <source>
        <dbReference type="ARBA" id="ARBA00022723"/>
    </source>
</evidence>
<dbReference type="PROSITE" id="PS51384">
    <property type="entry name" value="FAD_FR"/>
    <property type="match status" value="1"/>
</dbReference>
<evidence type="ECO:0000256" key="4">
    <source>
        <dbReference type="ARBA" id="ARBA00022714"/>
    </source>
</evidence>
<dbReference type="GO" id="GO:0006221">
    <property type="term" value="P:pyrimidine nucleotide biosynthetic process"/>
    <property type="evidence" value="ECO:0007669"/>
    <property type="project" value="InterPro"/>
</dbReference>
<dbReference type="InterPro" id="IPR017938">
    <property type="entry name" value="Riboflavin_synthase-like_b-brl"/>
</dbReference>
<evidence type="ECO:0000256" key="9">
    <source>
        <dbReference type="ARBA" id="ARBA00023014"/>
    </source>
</evidence>
<dbReference type="InterPro" id="IPR037117">
    <property type="entry name" value="Dihydroorotate_DH_ele_sf"/>
</dbReference>
<keyword evidence="9 12" id="KW-0411">Iron-sulfur</keyword>
<dbReference type="InterPro" id="IPR019480">
    <property type="entry name" value="Dihydroorotate_DH_Fe-S-bd"/>
</dbReference>
<dbReference type="PANTHER" id="PTHR43513:SF3">
    <property type="entry name" value="DIHYDROOROTATE DEHYDROGENASE B (NAD(+)), ELECTRON TRANSFER SUBUNIT-RELATED"/>
    <property type="match status" value="1"/>
</dbReference>
<dbReference type="Pfam" id="PF10418">
    <property type="entry name" value="DHODB_Fe-S_bind"/>
    <property type="match status" value="1"/>
</dbReference>
<evidence type="ECO:0000256" key="1">
    <source>
        <dbReference type="ARBA" id="ARBA00006422"/>
    </source>
</evidence>
<dbReference type="SUPFAM" id="SSF63380">
    <property type="entry name" value="Riboflavin synthase domain-like"/>
    <property type="match status" value="1"/>
</dbReference>
<feature type="binding site" evidence="11">
    <location>
        <begin position="68"/>
        <end position="69"/>
    </location>
    <ligand>
        <name>FAD</name>
        <dbReference type="ChEBI" id="CHEBI:57692"/>
    </ligand>
</feature>
<comment type="similarity">
    <text evidence="1">Belongs to the PyrK family.</text>
</comment>
<evidence type="ECO:0000313" key="14">
    <source>
        <dbReference type="EMBL" id="MDI6452115.1"/>
    </source>
</evidence>
<evidence type="ECO:0000256" key="12">
    <source>
        <dbReference type="PIRSR" id="PIRSR006816-2"/>
    </source>
</evidence>
<keyword evidence="4 12" id="KW-0001">2Fe-2S</keyword>
<feature type="binding site" evidence="12">
    <location>
        <position position="213"/>
    </location>
    <ligand>
        <name>[2Fe-2S] cluster</name>
        <dbReference type="ChEBI" id="CHEBI:190135"/>
    </ligand>
</feature>
<dbReference type="GO" id="GO:0050660">
    <property type="term" value="F:flavin adenine dinucleotide binding"/>
    <property type="evidence" value="ECO:0007669"/>
    <property type="project" value="InterPro"/>
</dbReference>
<dbReference type="Proteomes" id="UP001431532">
    <property type="component" value="Unassembled WGS sequence"/>
</dbReference>
<protein>
    <submittedName>
        <fullName evidence="14">Dihydroorotate dehydrogenase electron transfer subunit</fullName>
    </submittedName>
</protein>
<dbReference type="PANTHER" id="PTHR43513">
    <property type="entry name" value="DIHYDROOROTATE DEHYDROGENASE B (NAD(+)), ELECTRON TRANSFER SUBUNIT"/>
    <property type="match status" value="1"/>
</dbReference>
<dbReference type="GO" id="GO:0016491">
    <property type="term" value="F:oxidoreductase activity"/>
    <property type="evidence" value="ECO:0007669"/>
    <property type="project" value="InterPro"/>
</dbReference>
<keyword evidence="5 12" id="KW-0479">Metal-binding</keyword>
<keyword evidence="15" id="KW-1185">Reference proteome</keyword>
<dbReference type="GO" id="GO:0051537">
    <property type="term" value="F:2 iron, 2 sulfur cluster binding"/>
    <property type="evidence" value="ECO:0007669"/>
    <property type="project" value="UniProtKB-KW"/>
</dbReference>
<dbReference type="PIRSF" id="PIRSF006816">
    <property type="entry name" value="Cyc3_hyd_g"/>
    <property type="match status" value="1"/>
</dbReference>
<dbReference type="InterPro" id="IPR050353">
    <property type="entry name" value="PyrK_electron_transfer"/>
</dbReference>
<feature type="binding site" evidence="12">
    <location>
        <position position="225"/>
    </location>
    <ligand>
        <name>[2Fe-2S] cluster</name>
        <dbReference type="ChEBI" id="CHEBI:190135"/>
    </ligand>
</feature>
<evidence type="ECO:0000256" key="2">
    <source>
        <dbReference type="ARBA" id="ARBA00022448"/>
    </source>
</evidence>
<dbReference type="InterPro" id="IPR017927">
    <property type="entry name" value="FAD-bd_FR_type"/>
</dbReference>
<evidence type="ECO:0000256" key="10">
    <source>
        <dbReference type="ARBA" id="ARBA00034078"/>
    </source>
</evidence>
<dbReference type="InterPro" id="IPR039261">
    <property type="entry name" value="FNR_nucleotide-bd"/>
</dbReference>
<name>A0AAW6U2K0_9MOLU</name>
<keyword evidence="2" id="KW-0813">Transport</keyword>
<reference evidence="14" key="1">
    <citation type="submission" date="2023-05" db="EMBL/GenBank/DDBJ databases">
        <title>Mariniplasma microaerophilum sp. nov., a novel anaerobic mollicute isolated from terrestrial mud volcano, Taman Peninsula, Russia.</title>
        <authorList>
            <person name="Khomyakova M.A."/>
            <person name="Merkel A.Y."/>
            <person name="Slobodkin A.I."/>
        </authorList>
    </citation>
    <scope>NUCLEOTIDE SEQUENCE</scope>
    <source>
        <strain evidence="14">M4Ah</strain>
    </source>
</reference>
<comment type="cofactor">
    <cofactor evidence="12">
        <name>[2Fe-2S] cluster</name>
        <dbReference type="ChEBI" id="CHEBI:190135"/>
    </cofactor>
    <text evidence="12">Binds 1 [2Fe-2S] cluster per subunit.</text>
</comment>
<dbReference type="Gene3D" id="2.40.30.10">
    <property type="entry name" value="Translation factors"/>
    <property type="match status" value="1"/>
</dbReference>
<keyword evidence="7" id="KW-0249">Electron transport</keyword>
<evidence type="ECO:0000256" key="8">
    <source>
        <dbReference type="ARBA" id="ARBA00023004"/>
    </source>
</evidence>
<dbReference type="EMBL" id="JASCXW010000001">
    <property type="protein sequence ID" value="MDI6452115.1"/>
    <property type="molecule type" value="Genomic_DNA"/>
</dbReference>
<keyword evidence="6 11" id="KW-0274">FAD</keyword>
<feature type="binding site" evidence="11">
    <location>
        <begin position="46"/>
        <end position="49"/>
    </location>
    <ligand>
        <name>FAD</name>
        <dbReference type="ChEBI" id="CHEBI:57692"/>
    </ligand>
</feature>
<keyword evidence="8 12" id="KW-0408">Iron</keyword>
<dbReference type="CDD" id="cd06218">
    <property type="entry name" value="DHOD_e_trans"/>
    <property type="match status" value="1"/>
</dbReference>
<proteinExistence type="inferred from homology"/>
<feature type="binding site" evidence="12">
    <location>
        <position position="210"/>
    </location>
    <ligand>
        <name>[2Fe-2S] cluster</name>
        <dbReference type="ChEBI" id="CHEBI:190135"/>
    </ligand>
</feature>